<dbReference type="EMBL" id="WIGM01000470">
    <property type="protein sequence ID" value="KAF6824347.1"/>
    <property type="molecule type" value="Genomic_DNA"/>
</dbReference>
<protein>
    <submittedName>
        <fullName evidence="2">Uncharacterized protein</fullName>
    </submittedName>
</protein>
<comment type="caution">
    <text evidence="2">The sequence shown here is derived from an EMBL/GenBank/DDBJ whole genome shotgun (WGS) entry which is preliminary data.</text>
</comment>
<name>A0A8H6K402_9PEZI</name>
<reference evidence="2" key="1">
    <citation type="journal article" date="2020" name="Phytopathology">
        <title>Genome Sequence Resources of Colletotrichum truncatum, C. plurivorum, C. musicola, and C. sojae: Four Species Pathogenic to Soybean (Glycine max).</title>
        <authorList>
            <person name="Rogerio F."/>
            <person name="Boufleur T.R."/>
            <person name="Ciampi-Guillardi M."/>
            <person name="Sukno S.A."/>
            <person name="Thon M.R."/>
            <person name="Massola Junior N.S."/>
            <person name="Baroncelli R."/>
        </authorList>
    </citation>
    <scope>NUCLEOTIDE SEQUENCE</scope>
    <source>
        <strain evidence="2">LFN0074</strain>
    </source>
</reference>
<keyword evidence="3" id="KW-1185">Reference proteome</keyword>
<evidence type="ECO:0000313" key="2">
    <source>
        <dbReference type="EMBL" id="KAF6824347.1"/>
    </source>
</evidence>
<feature type="region of interest" description="Disordered" evidence="1">
    <location>
        <begin position="97"/>
        <end position="117"/>
    </location>
</feature>
<organism evidence="2 3">
    <name type="scientific">Colletotrichum musicola</name>
    <dbReference type="NCBI Taxonomy" id="2175873"/>
    <lineage>
        <taxon>Eukaryota</taxon>
        <taxon>Fungi</taxon>
        <taxon>Dikarya</taxon>
        <taxon>Ascomycota</taxon>
        <taxon>Pezizomycotina</taxon>
        <taxon>Sordariomycetes</taxon>
        <taxon>Hypocreomycetidae</taxon>
        <taxon>Glomerellales</taxon>
        <taxon>Glomerellaceae</taxon>
        <taxon>Colletotrichum</taxon>
        <taxon>Colletotrichum orchidearum species complex</taxon>
    </lineage>
</organism>
<dbReference type="AlphaFoldDB" id="A0A8H6K402"/>
<evidence type="ECO:0000313" key="3">
    <source>
        <dbReference type="Proteomes" id="UP000639643"/>
    </source>
</evidence>
<proteinExistence type="predicted"/>
<gene>
    <name evidence="2" type="ORF">CMUS01_10293</name>
</gene>
<sequence length="117" mass="12599">MKDRGAAFGEIAENRLAAAMADVFSRLTAFLEKWADSVGPPGEGSLLTRAVTQPMHNGQSDVYRILSHTLSVHLTAPDDFSPITAVSLQAERGGARGLHVARRGRTARHRAACHELP</sequence>
<evidence type="ECO:0000256" key="1">
    <source>
        <dbReference type="SAM" id="MobiDB-lite"/>
    </source>
</evidence>
<accession>A0A8H6K402</accession>
<feature type="compositionally biased region" description="Basic residues" evidence="1">
    <location>
        <begin position="99"/>
        <end position="111"/>
    </location>
</feature>
<dbReference type="Proteomes" id="UP000639643">
    <property type="component" value="Unassembled WGS sequence"/>
</dbReference>